<dbReference type="InterPro" id="IPR003833">
    <property type="entry name" value="CT_C_D"/>
</dbReference>
<dbReference type="SMART" id="SM00796">
    <property type="entry name" value="AHS1"/>
    <property type="match status" value="1"/>
</dbReference>
<evidence type="ECO:0000313" key="6">
    <source>
        <dbReference type="EMBL" id="GAA1246376.1"/>
    </source>
</evidence>
<dbReference type="NCBIfam" id="TIGR00370">
    <property type="entry name" value="5-oxoprolinase subunit PxpB"/>
    <property type="match status" value="1"/>
</dbReference>
<dbReference type="Pfam" id="PF02682">
    <property type="entry name" value="CT_C_D"/>
    <property type="match status" value="1"/>
</dbReference>
<proteinExistence type="predicted"/>
<dbReference type="PANTHER" id="PTHR34698:SF2">
    <property type="entry name" value="5-OXOPROLINASE SUBUNIT B"/>
    <property type="match status" value="1"/>
</dbReference>
<evidence type="ECO:0000256" key="3">
    <source>
        <dbReference type="ARBA" id="ARBA00022840"/>
    </source>
</evidence>
<evidence type="ECO:0000256" key="4">
    <source>
        <dbReference type="SAM" id="MobiDB-lite"/>
    </source>
</evidence>
<dbReference type="PANTHER" id="PTHR34698">
    <property type="entry name" value="5-OXOPROLINASE SUBUNIT B"/>
    <property type="match status" value="1"/>
</dbReference>
<feature type="domain" description="Carboxyltransferase" evidence="5">
    <location>
        <begin position="6"/>
        <end position="196"/>
    </location>
</feature>
<dbReference type="GO" id="GO:0016787">
    <property type="term" value="F:hydrolase activity"/>
    <property type="evidence" value="ECO:0007669"/>
    <property type="project" value="UniProtKB-KW"/>
</dbReference>
<evidence type="ECO:0000259" key="5">
    <source>
        <dbReference type="SMART" id="SM00796"/>
    </source>
</evidence>
<reference evidence="6 7" key="1">
    <citation type="journal article" date="2019" name="Int. J. Syst. Evol. Microbiol.">
        <title>The Global Catalogue of Microorganisms (GCM) 10K type strain sequencing project: providing services to taxonomists for standard genome sequencing and annotation.</title>
        <authorList>
            <consortium name="The Broad Institute Genomics Platform"/>
            <consortium name="The Broad Institute Genome Sequencing Center for Infectious Disease"/>
            <person name="Wu L."/>
            <person name="Ma J."/>
        </authorList>
    </citation>
    <scope>NUCLEOTIDE SEQUENCE [LARGE SCALE GENOMIC DNA]</scope>
    <source>
        <strain evidence="6 7">JCM 13023</strain>
    </source>
</reference>
<gene>
    <name evidence="6" type="ORF">GCM10009676_35640</name>
</gene>
<evidence type="ECO:0000256" key="2">
    <source>
        <dbReference type="ARBA" id="ARBA00022801"/>
    </source>
</evidence>
<dbReference type="InterPro" id="IPR010016">
    <property type="entry name" value="PxpB"/>
</dbReference>
<protein>
    <submittedName>
        <fullName evidence="6">Allophanate hydrolase subunit 1</fullName>
    </submittedName>
</protein>
<evidence type="ECO:0000256" key="1">
    <source>
        <dbReference type="ARBA" id="ARBA00022741"/>
    </source>
</evidence>
<comment type="caution">
    <text evidence="6">The sequence shown here is derived from an EMBL/GenBank/DDBJ whole genome shotgun (WGS) entry which is preliminary data.</text>
</comment>
<keyword evidence="1" id="KW-0547">Nucleotide-binding</keyword>
<keyword evidence="2 6" id="KW-0378">Hydrolase</keyword>
<dbReference type="SUPFAM" id="SSF50891">
    <property type="entry name" value="Cyclophilin-like"/>
    <property type="match status" value="1"/>
</dbReference>
<organism evidence="6 7">
    <name type="scientific">Prauserella halophila</name>
    <dbReference type="NCBI Taxonomy" id="185641"/>
    <lineage>
        <taxon>Bacteria</taxon>
        <taxon>Bacillati</taxon>
        <taxon>Actinomycetota</taxon>
        <taxon>Actinomycetes</taxon>
        <taxon>Pseudonocardiales</taxon>
        <taxon>Pseudonocardiaceae</taxon>
        <taxon>Prauserella</taxon>
    </lineage>
</organism>
<dbReference type="EMBL" id="BAAALN010000012">
    <property type="protein sequence ID" value="GAA1246376.1"/>
    <property type="molecule type" value="Genomic_DNA"/>
</dbReference>
<keyword evidence="7" id="KW-1185">Reference proteome</keyword>
<feature type="region of interest" description="Disordered" evidence="4">
    <location>
        <begin position="211"/>
        <end position="248"/>
    </location>
</feature>
<keyword evidence="3" id="KW-0067">ATP-binding</keyword>
<accession>A0ABN1WGY1</accession>
<dbReference type="Proteomes" id="UP001500653">
    <property type="component" value="Unassembled WGS sequence"/>
</dbReference>
<dbReference type="InterPro" id="IPR029000">
    <property type="entry name" value="Cyclophilin-like_dom_sf"/>
</dbReference>
<dbReference type="SUPFAM" id="SSF160467">
    <property type="entry name" value="PH0987 N-terminal domain-like"/>
    <property type="match status" value="1"/>
</dbReference>
<name>A0ABN1WGY1_9PSEU</name>
<dbReference type="Gene3D" id="3.30.1360.40">
    <property type="match status" value="1"/>
</dbReference>
<dbReference type="Gene3D" id="2.40.100.10">
    <property type="entry name" value="Cyclophilin-like"/>
    <property type="match status" value="1"/>
</dbReference>
<sequence length="248" mass="25828">MDTTTLRVLPCGDTGLLVESAGLDDVLALHAALDADRPAGVVDLVPAARTLLLRFDPARTGAVAVERAVREANPVAVARSEGELVEIPVVYDGPDLADVAHHTGLSERDVIAEHTGCEWTVAFGGFAPGFGYLTGGSPRLEVPRRGESRTRVPTGSVALAGTFSGVYPRASPGGWQLIGRTDLVTWDVDRDPPALLRPGVRVRFVEAAGPEATGFEATEPEATGFEGTEPEAAERGEPGPDRTAGGGS</sequence>
<evidence type="ECO:0000313" key="7">
    <source>
        <dbReference type="Proteomes" id="UP001500653"/>
    </source>
</evidence>